<dbReference type="PANTHER" id="PTHR22600">
    <property type="entry name" value="BETA-HEXOSAMINIDASE"/>
    <property type="match status" value="1"/>
</dbReference>
<feature type="domain" description="Glycoside hydrolase family 20 catalytic" evidence="7">
    <location>
        <begin position="133"/>
        <end position="475"/>
    </location>
</feature>
<dbReference type="RefSeq" id="WP_052593240.1">
    <property type="nucleotide sequence ID" value="NZ_CP011112.1"/>
</dbReference>
<dbReference type="GO" id="GO:0030203">
    <property type="term" value="P:glycosaminoglycan metabolic process"/>
    <property type="evidence" value="ECO:0007669"/>
    <property type="project" value="TreeGrafter"/>
</dbReference>
<comment type="similarity">
    <text evidence="2">Belongs to the glycosyl hydrolase 20 family.</text>
</comment>
<proteinExistence type="inferred from homology"/>
<dbReference type="GO" id="GO:0004563">
    <property type="term" value="F:beta-N-acetylhexosaminidase activity"/>
    <property type="evidence" value="ECO:0007669"/>
    <property type="project" value="UniProtKB-EC"/>
</dbReference>
<protein>
    <recommendedName>
        <fullName evidence="3">beta-N-acetylhexosaminidase</fullName>
        <ecNumber evidence="3">3.2.1.52</ecNumber>
    </recommendedName>
</protein>
<dbReference type="Pfam" id="PF00728">
    <property type="entry name" value="Glyco_hydro_20"/>
    <property type="match status" value="1"/>
</dbReference>
<reference evidence="9 10" key="1">
    <citation type="submission" date="2015-03" db="EMBL/GenBank/DDBJ databases">
        <title>Luteipulveratus halotolerans sp. nov., a novel actinobacterium (Dermacoccaceae) from Sarawak, Malaysia.</title>
        <authorList>
            <person name="Juboi H."/>
            <person name="Basik A."/>
            <person name="Shamsul S.S."/>
            <person name="Arnold P."/>
            <person name="Schmitt E.K."/>
            <person name="Sanglier J.-J."/>
            <person name="Yeo T."/>
        </authorList>
    </citation>
    <scope>NUCLEOTIDE SEQUENCE [LARGE SCALE GENOMIC DNA]</scope>
    <source>
        <strain evidence="9 10">MN07-A0370</strain>
    </source>
</reference>
<feature type="active site" description="Proton donor" evidence="6">
    <location>
        <position position="308"/>
    </location>
</feature>
<dbReference type="STRING" id="571913.VV02_16670"/>
<evidence type="ECO:0000256" key="4">
    <source>
        <dbReference type="ARBA" id="ARBA00022801"/>
    </source>
</evidence>
<evidence type="ECO:0000256" key="1">
    <source>
        <dbReference type="ARBA" id="ARBA00001231"/>
    </source>
</evidence>
<name>A0A0K1JK66_9MICO</name>
<evidence type="ECO:0000313" key="9">
    <source>
        <dbReference type="EMBL" id="AKU17112.1"/>
    </source>
</evidence>
<keyword evidence="4" id="KW-0378">Hydrolase</keyword>
<dbReference type="InterPro" id="IPR015882">
    <property type="entry name" value="HEX_bac_N"/>
</dbReference>
<dbReference type="Gene3D" id="3.30.379.10">
    <property type="entry name" value="Chitobiase/beta-hexosaminidase domain 2-like"/>
    <property type="match status" value="1"/>
</dbReference>
<keyword evidence="5" id="KW-0326">Glycosidase</keyword>
<dbReference type="SUPFAM" id="SSF51445">
    <property type="entry name" value="(Trans)glycosidases"/>
    <property type="match status" value="1"/>
</dbReference>
<dbReference type="GO" id="GO:0016020">
    <property type="term" value="C:membrane"/>
    <property type="evidence" value="ECO:0007669"/>
    <property type="project" value="TreeGrafter"/>
</dbReference>
<dbReference type="GO" id="GO:0005975">
    <property type="term" value="P:carbohydrate metabolic process"/>
    <property type="evidence" value="ECO:0007669"/>
    <property type="project" value="InterPro"/>
</dbReference>
<evidence type="ECO:0000256" key="5">
    <source>
        <dbReference type="ARBA" id="ARBA00023295"/>
    </source>
</evidence>
<dbReference type="InterPro" id="IPR015883">
    <property type="entry name" value="Glyco_hydro_20_cat"/>
</dbReference>
<dbReference type="Proteomes" id="UP000066480">
    <property type="component" value="Chromosome"/>
</dbReference>
<dbReference type="PRINTS" id="PR00738">
    <property type="entry name" value="GLHYDRLASE20"/>
</dbReference>
<dbReference type="EC" id="3.2.1.52" evidence="3"/>
<dbReference type="OrthoDB" id="9763537at2"/>
<dbReference type="EMBL" id="CP011112">
    <property type="protein sequence ID" value="AKU17112.1"/>
    <property type="molecule type" value="Genomic_DNA"/>
</dbReference>
<dbReference type="InterPro" id="IPR025705">
    <property type="entry name" value="Beta_hexosaminidase_sua/sub"/>
</dbReference>
<dbReference type="InterPro" id="IPR029018">
    <property type="entry name" value="Hex-like_dom2"/>
</dbReference>
<evidence type="ECO:0000259" key="7">
    <source>
        <dbReference type="Pfam" id="PF00728"/>
    </source>
</evidence>
<evidence type="ECO:0000259" key="8">
    <source>
        <dbReference type="Pfam" id="PF02838"/>
    </source>
</evidence>
<evidence type="ECO:0000256" key="6">
    <source>
        <dbReference type="PIRSR" id="PIRSR625705-1"/>
    </source>
</evidence>
<dbReference type="PANTHER" id="PTHR22600:SF57">
    <property type="entry name" value="BETA-N-ACETYLHEXOSAMINIDASE"/>
    <property type="match status" value="1"/>
</dbReference>
<evidence type="ECO:0000256" key="2">
    <source>
        <dbReference type="ARBA" id="ARBA00006285"/>
    </source>
</evidence>
<feature type="domain" description="Beta-hexosaminidase bacterial type N-terminal" evidence="8">
    <location>
        <begin position="3"/>
        <end position="129"/>
    </location>
</feature>
<dbReference type="Pfam" id="PF02838">
    <property type="entry name" value="Glyco_hydro_20b"/>
    <property type="match status" value="1"/>
</dbReference>
<keyword evidence="10" id="KW-1185">Reference proteome</keyword>
<gene>
    <name evidence="9" type="ORF">VV02_16670</name>
</gene>
<dbReference type="SUPFAM" id="SSF55545">
    <property type="entry name" value="beta-N-acetylhexosaminidase-like domain"/>
    <property type="match status" value="1"/>
</dbReference>
<dbReference type="CDD" id="cd06563">
    <property type="entry name" value="GH20_chitobiase-like"/>
    <property type="match status" value="1"/>
</dbReference>
<dbReference type="PIRSF" id="PIRSF001093">
    <property type="entry name" value="B-hxosamndse_ab_euk"/>
    <property type="match status" value="1"/>
</dbReference>
<dbReference type="PATRIC" id="fig|571913.6.peg.3380"/>
<dbReference type="Gene3D" id="3.20.20.80">
    <property type="entry name" value="Glycosidases"/>
    <property type="match status" value="1"/>
</dbReference>
<evidence type="ECO:0000313" key="10">
    <source>
        <dbReference type="Proteomes" id="UP000066480"/>
    </source>
</evidence>
<evidence type="ECO:0000256" key="3">
    <source>
        <dbReference type="ARBA" id="ARBA00012663"/>
    </source>
</evidence>
<comment type="catalytic activity">
    <reaction evidence="1">
        <text>Hydrolysis of terminal non-reducing N-acetyl-D-hexosamine residues in N-acetyl-beta-D-hexosaminides.</text>
        <dbReference type="EC" id="3.2.1.52"/>
    </reaction>
</comment>
<dbReference type="InterPro" id="IPR017853">
    <property type="entry name" value="GH"/>
</dbReference>
<dbReference type="KEGG" id="lmoi:VV02_16670"/>
<accession>A0A0K1JK66</accession>
<organism evidence="9 10">
    <name type="scientific">Luteipulveratus mongoliensis</name>
    <dbReference type="NCBI Taxonomy" id="571913"/>
    <lineage>
        <taxon>Bacteria</taxon>
        <taxon>Bacillati</taxon>
        <taxon>Actinomycetota</taxon>
        <taxon>Actinomycetes</taxon>
        <taxon>Micrococcales</taxon>
        <taxon>Dermacoccaceae</taxon>
        <taxon>Luteipulveratus</taxon>
    </lineage>
</organism>
<sequence>MTDLVPQPVTISTQPGSWTLSDATGIVADAAAEPAAQLLRELVGPATGLALPTVTGGSAGAITFRAEPTLADEEYHLQVRPDGVQIAAADIRGHRHAVQTLQQLLPAEVFSSDQVDGVKWEVPCVEIQDKPRFAWRGAMLDVGRHFFPTEFLHRFVDLLAMHRLNKLHLHLTDDQGWRIEIEKYPRLTEVGAWRTESMAGHYKEQRFDGQPHGGFYTKAELRGLVEYAAARGIDIVPEIDLPGHMRAAIAAYPELGNHPEKTLPVATTWGVHPEVLNVEDSTIEFCKDVLTELMEVFPSPLIHIGGDECPKDEWNSSPAAQAKMAELGVDADGLQSWFIGQLSSFLTEKGRRLIGWDEILEGGLASGATVMSWRSEEGGIEAASAGHDVVMCPHLWTYFDYYQADPESEPVAIGRLTPLRTVYEYEPVPAELGPEAAAHVLGTQGQLWTEYMPTSEHVEYMAFPRLCALAEVAWGTTGEYDDFRARLVAHLTRLDQQDVHYRRLDANT</sequence>
<dbReference type="AlphaFoldDB" id="A0A0K1JK66"/>